<evidence type="ECO:0000256" key="7">
    <source>
        <dbReference type="SAM" id="MobiDB-lite"/>
    </source>
</evidence>
<evidence type="ECO:0000256" key="4">
    <source>
        <dbReference type="ARBA" id="ARBA00022692"/>
    </source>
</evidence>
<comment type="subcellular location">
    <subcellularLocation>
        <location evidence="1">Membrane</location>
        <topology evidence="1">Multi-pass membrane protein</topology>
    </subcellularLocation>
</comment>
<proteinExistence type="inferred from homology"/>
<reference evidence="10" key="1">
    <citation type="submission" date="2022-07" db="EMBL/GenBank/DDBJ databases">
        <title>Phylogenomic reconstructions and comparative analyses of Kickxellomycotina fungi.</title>
        <authorList>
            <person name="Reynolds N.K."/>
            <person name="Stajich J.E."/>
            <person name="Barry K."/>
            <person name="Grigoriev I.V."/>
            <person name="Crous P."/>
            <person name="Smith M.E."/>
        </authorList>
    </citation>
    <scope>NUCLEOTIDE SEQUENCE</scope>
    <source>
        <strain evidence="10">RSA 861</strain>
    </source>
</reference>
<dbReference type="InterPro" id="IPR036259">
    <property type="entry name" value="MFS_trans_sf"/>
</dbReference>
<protein>
    <recommendedName>
        <fullName evidence="9">Major facilitator superfamily (MFS) profile domain-containing protein</fullName>
    </recommendedName>
</protein>
<feature type="transmembrane region" description="Helical" evidence="8">
    <location>
        <begin position="241"/>
        <end position="263"/>
    </location>
</feature>
<dbReference type="InterPro" id="IPR045263">
    <property type="entry name" value="GLUT"/>
</dbReference>
<keyword evidence="5 8" id="KW-1133">Transmembrane helix</keyword>
<evidence type="ECO:0000256" key="8">
    <source>
        <dbReference type="SAM" id="Phobius"/>
    </source>
</evidence>
<keyword evidence="6 8" id="KW-0472">Membrane</keyword>
<evidence type="ECO:0000256" key="5">
    <source>
        <dbReference type="ARBA" id="ARBA00022989"/>
    </source>
</evidence>
<gene>
    <name evidence="10" type="ORF">IWQ60_009945</name>
</gene>
<accession>A0A9W7ZUH6</accession>
<dbReference type="PROSITE" id="PS50850">
    <property type="entry name" value="MFS"/>
    <property type="match status" value="1"/>
</dbReference>
<evidence type="ECO:0000313" key="11">
    <source>
        <dbReference type="Proteomes" id="UP001150569"/>
    </source>
</evidence>
<feature type="transmembrane region" description="Helical" evidence="8">
    <location>
        <begin position="467"/>
        <end position="492"/>
    </location>
</feature>
<comment type="caution">
    <text evidence="10">The sequence shown here is derived from an EMBL/GenBank/DDBJ whole genome shotgun (WGS) entry which is preliminary data.</text>
</comment>
<dbReference type="AlphaFoldDB" id="A0A9W7ZUH6"/>
<dbReference type="SUPFAM" id="SSF103473">
    <property type="entry name" value="MFS general substrate transporter"/>
    <property type="match status" value="1"/>
</dbReference>
<dbReference type="OrthoDB" id="4540492at2759"/>
<dbReference type="PANTHER" id="PTHR23503">
    <property type="entry name" value="SOLUTE CARRIER FAMILY 2"/>
    <property type="match status" value="1"/>
</dbReference>
<feature type="transmembrane region" description="Helical" evidence="8">
    <location>
        <begin position="213"/>
        <end position="235"/>
    </location>
</feature>
<dbReference type="PROSITE" id="PS00216">
    <property type="entry name" value="SUGAR_TRANSPORT_1"/>
    <property type="match status" value="1"/>
</dbReference>
<feature type="transmembrane region" description="Helical" evidence="8">
    <location>
        <begin position="378"/>
        <end position="402"/>
    </location>
</feature>
<feature type="transmembrane region" description="Helical" evidence="8">
    <location>
        <begin position="441"/>
        <end position="461"/>
    </location>
</feature>
<feature type="transmembrane region" description="Helical" evidence="8">
    <location>
        <begin position="532"/>
        <end position="553"/>
    </location>
</feature>
<dbReference type="GO" id="GO:0015149">
    <property type="term" value="F:hexose transmembrane transporter activity"/>
    <property type="evidence" value="ECO:0007669"/>
    <property type="project" value="TreeGrafter"/>
</dbReference>
<organism evidence="10 11">
    <name type="scientific">Tieghemiomyces parasiticus</name>
    <dbReference type="NCBI Taxonomy" id="78921"/>
    <lineage>
        <taxon>Eukaryota</taxon>
        <taxon>Fungi</taxon>
        <taxon>Fungi incertae sedis</taxon>
        <taxon>Zoopagomycota</taxon>
        <taxon>Kickxellomycotina</taxon>
        <taxon>Dimargaritomycetes</taxon>
        <taxon>Dimargaritales</taxon>
        <taxon>Dimargaritaceae</taxon>
        <taxon>Tieghemiomyces</taxon>
    </lineage>
</organism>
<dbReference type="Pfam" id="PF00083">
    <property type="entry name" value="Sugar_tr"/>
    <property type="match status" value="2"/>
</dbReference>
<keyword evidence="11" id="KW-1185">Reference proteome</keyword>
<comment type="similarity">
    <text evidence="2">Belongs to the major facilitator superfamily. Sugar transporter (TC 2.A.1.1) family.</text>
</comment>
<feature type="region of interest" description="Disordered" evidence="7">
    <location>
        <begin position="1"/>
        <end position="42"/>
    </location>
</feature>
<dbReference type="InterPro" id="IPR003663">
    <property type="entry name" value="Sugar/inositol_transpt"/>
</dbReference>
<name>A0A9W7ZUH6_9FUNG</name>
<dbReference type="PANTHER" id="PTHR23503:SF8">
    <property type="entry name" value="FACILITATED GLUCOSE TRANSPORTER PROTEIN 1"/>
    <property type="match status" value="1"/>
</dbReference>
<keyword evidence="3" id="KW-0813">Transport</keyword>
<feature type="domain" description="Major facilitator superfamily (MFS) profile" evidence="9">
    <location>
        <begin position="68"/>
        <end position="557"/>
    </location>
</feature>
<feature type="transmembrane region" description="Helical" evidence="8">
    <location>
        <begin position="504"/>
        <end position="526"/>
    </location>
</feature>
<dbReference type="InterPro" id="IPR005829">
    <property type="entry name" value="Sugar_transporter_CS"/>
</dbReference>
<dbReference type="InterPro" id="IPR005828">
    <property type="entry name" value="MFS_sugar_transport-like"/>
</dbReference>
<dbReference type="PROSITE" id="PS00217">
    <property type="entry name" value="SUGAR_TRANSPORT_2"/>
    <property type="match status" value="1"/>
</dbReference>
<feature type="transmembrane region" description="Helical" evidence="8">
    <location>
        <begin position="414"/>
        <end position="434"/>
    </location>
</feature>
<feature type="transmembrane region" description="Helical" evidence="8">
    <location>
        <begin position="184"/>
        <end position="201"/>
    </location>
</feature>
<evidence type="ECO:0000256" key="3">
    <source>
        <dbReference type="ARBA" id="ARBA00022448"/>
    </source>
</evidence>
<sequence>MAADSASSVDLKSRTQRPRAKSSTSVAGSAEPELPTDTFDLESSPLLTDRSIPVDSGHLRLTAYALFVGLVVAISSVQFGYHNGELNTPREAITHCDDPAANGVGPYTPDLPTLPRCIPMSDGSFSFATSIFTLGGLVGSVLAPFVADRYGRKTATVANNLTYILGSLAMSLASNLPWLLTGRFLVGVGSGLSIVVNPMYLTEIAPVHWRGTFGLMNQLGIVLGLLFTQTLGYLLNSVPGWRIVLGMGILLSVLQLFLIIFCVESPRYLASRPDGDIKARESLVRLRGTEEVDRELASWQHMSHDLHPEANPVPVSPLSVTFSDEDAQLLGVTNTASATPPEVTPGTAVSPSTTATPERQRSLGTLAMLRSSHYRKPLLIALLLQAIQQWSGINTVFFYSTVILSTISPGNEGLITVMINVFNLLSTIVAALLVDRLGRRPLLLVSMSGMLISLVVLALSTHFSASIVSLVSVFAIVGTFAVGLGPLSFLLAVELVDTQAAGTVASCGLAANWISNFAVSSLFLLLQKLIGGWTFLIFAGLLGVATTVVYFTVPETKDKDTEEIWRDMGLIK</sequence>
<dbReference type="Gene3D" id="1.20.1250.20">
    <property type="entry name" value="MFS general substrate transporter like domains"/>
    <property type="match status" value="2"/>
</dbReference>
<evidence type="ECO:0000259" key="9">
    <source>
        <dbReference type="PROSITE" id="PS50850"/>
    </source>
</evidence>
<dbReference type="Proteomes" id="UP001150569">
    <property type="component" value="Unassembled WGS sequence"/>
</dbReference>
<dbReference type="PRINTS" id="PR00171">
    <property type="entry name" value="SUGRTRNSPORT"/>
</dbReference>
<evidence type="ECO:0000313" key="10">
    <source>
        <dbReference type="EMBL" id="KAJ1911844.1"/>
    </source>
</evidence>
<feature type="transmembrane region" description="Helical" evidence="8">
    <location>
        <begin position="61"/>
        <end position="81"/>
    </location>
</feature>
<evidence type="ECO:0000256" key="2">
    <source>
        <dbReference type="ARBA" id="ARBA00010992"/>
    </source>
</evidence>
<dbReference type="EMBL" id="JANBPT010000887">
    <property type="protein sequence ID" value="KAJ1911844.1"/>
    <property type="molecule type" value="Genomic_DNA"/>
</dbReference>
<feature type="compositionally biased region" description="Polar residues" evidence="7">
    <location>
        <begin position="347"/>
        <end position="357"/>
    </location>
</feature>
<evidence type="ECO:0000256" key="6">
    <source>
        <dbReference type="ARBA" id="ARBA00023136"/>
    </source>
</evidence>
<keyword evidence="4 8" id="KW-0812">Transmembrane</keyword>
<feature type="region of interest" description="Disordered" evidence="7">
    <location>
        <begin position="336"/>
        <end position="357"/>
    </location>
</feature>
<evidence type="ECO:0000256" key="1">
    <source>
        <dbReference type="ARBA" id="ARBA00004141"/>
    </source>
</evidence>
<dbReference type="InterPro" id="IPR020846">
    <property type="entry name" value="MFS_dom"/>
</dbReference>
<dbReference type="GO" id="GO:0016020">
    <property type="term" value="C:membrane"/>
    <property type="evidence" value="ECO:0007669"/>
    <property type="project" value="UniProtKB-SubCell"/>
</dbReference>
<feature type="compositionally biased region" description="Polar residues" evidence="7">
    <location>
        <begin position="1"/>
        <end position="10"/>
    </location>
</feature>
<feature type="transmembrane region" description="Helical" evidence="8">
    <location>
        <begin position="125"/>
        <end position="146"/>
    </location>
</feature>